<evidence type="ECO:0000256" key="3">
    <source>
        <dbReference type="ARBA" id="ARBA00022968"/>
    </source>
</evidence>
<accession>A0A484GJK2</accession>
<dbReference type="Gene3D" id="3.10.100.10">
    <property type="entry name" value="Mannose-Binding Protein A, subunit A"/>
    <property type="match status" value="1"/>
</dbReference>
<evidence type="ECO:0000313" key="6">
    <source>
        <dbReference type="EMBL" id="TEA35890.1"/>
    </source>
</evidence>
<evidence type="ECO:0000256" key="4">
    <source>
        <dbReference type="ARBA" id="ARBA00022989"/>
    </source>
</evidence>
<evidence type="ECO:0008006" key="8">
    <source>
        <dbReference type="Google" id="ProtNLM"/>
    </source>
</evidence>
<dbReference type="InterPro" id="IPR050919">
    <property type="entry name" value="NKG2/CD94_NK_receptors"/>
</dbReference>
<keyword evidence="7" id="KW-1185">Reference proteome</keyword>
<dbReference type="AlphaFoldDB" id="A0A484GJK2"/>
<protein>
    <recommendedName>
        <fullName evidence="8">C-type lectin domain-containing protein</fullName>
    </recommendedName>
</protein>
<dbReference type="GO" id="GO:0016020">
    <property type="term" value="C:membrane"/>
    <property type="evidence" value="ECO:0007669"/>
    <property type="project" value="UniProtKB-SubCell"/>
</dbReference>
<comment type="subcellular location">
    <subcellularLocation>
        <location evidence="1">Membrane</location>
        <topology evidence="1">Single-pass type II membrane protein</topology>
    </subcellularLocation>
</comment>
<feature type="non-terminal residue" evidence="6">
    <location>
        <position position="1"/>
    </location>
</feature>
<dbReference type="EMBL" id="QWLN02006876">
    <property type="protein sequence ID" value="TEA35890.1"/>
    <property type="molecule type" value="Genomic_DNA"/>
</dbReference>
<sequence>IHNLSSECHAGHCPKKCFTYSNNCYCIHLEKKTWHESVMACAAKNSTLLYIDNEEEM</sequence>
<reference evidence="6 7" key="1">
    <citation type="journal article" date="2018" name="Genomics">
        <title>Molecular footprints of inshore aquatic adaptation in Indo-Pacific humpback dolphin (Sousa chinensis).</title>
        <authorList>
            <person name="Ming Y."/>
            <person name="Jian J."/>
            <person name="Yu F."/>
            <person name="Yu X."/>
            <person name="Wang J."/>
            <person name="Liu W."/>
        </authorList>
    </citation>
    <scope>NUCLEOTIDE SEQUENCE [LARGE SCALE GENOMIC DNA]</scope>
    <source>
        <strain evidence="6">MY-2018</strain>
        <tissue evidence="6">Skin</tissue>
    </source>
</reference>
<feature type="non-terminal residue" evidence="6">
    <location>
        <position position="57"/>
    </location>
</feature>
<evidence type="ECO:0000256" key="5">
    <source>
        <dbReference type="ARBA" id="ARBA00023136"/>
    </source>
</evidence>
<evidence type="ECO:0000313" key="7">
    <source>
        <dbReference type="Proteomes" id="UP000295264"/>
    </source>
</evidence>
<keyword evidence="4" id="KW-1133">Transmembrane helix</keyword>
<keyword evidence="2" id="KW-0812">Transmembrane</keyword>
<dbReference type="PANTHER" id="PTHR22800">
    <property type="entry name" value="C-TYPE LECTIN PROTEINS"/>
    <property type="match status" value="1"/>
</dbReference>
<dbReference type="PANTHER" id="PTHR22800:SF242">
    <property type="entry name" value="NKG2-A_NKG2-B TYPE II INTEGRAL MEMBRANE PROTEIN"/>
    <property type="match status" value="1"/>
</dbReference>
<keyword evidence="5" id="KW-0472">Membrane</keyword>
<dbReference type="InterPro" id="IPR016187">
    <property type="entry name" value="CTDL_fold"/>
</dbReference>
<name>A0A484GJK2_SOUCH</name>
<evidence type="ECO:0000256" key="1">
    <source>
        <dbReference type="ARBA" id="ARBA00004606"/>
    </source>
</evidence>
<dbReference type="InterPro" id="IPR016186">
    <property type="entry name" value="C-type_lectin-like/link_sf"/>
</dbReference>
<dbReference type="GO" id="GO:0045954">
    <property type="term" value="P:positive regulation of natural killer cell mediated cytotoxicity"/>
    <property type="evidence" value="ECO:0007669"/>
    <property type="project" value="TreeGrafter"/>
</dbReference>
<organism evidence="6 7">
    <name type="scientific">Sousa chinensis</name>
    <name type="common">Indo-pacific humpbacked dolphin</name>
    <name type="synonym">Steno chinensis</name>
    <dbReference type="NCBI Taxonomy" id="103600"/>
    <lineage>
        <taxon>Eukaryota</taxon>
        <taxon>Metazoa</taxon>
        <taxon>Chordata</taxon>
        <taxon>Craniata</taxon>
        <taxon>Vertebrata</taxon>
        <taxon>Euteleostomi</taxon>
        <taxon>Mammalia</taxon>
        <taxon>Eutheria</taxon>
        <taxon>Laurasiatheria</taxon>
        <taxon>Artiodactyla</taxon>
        <taxon>Whippomorpha</taxon>
        <taxon>Cetacea</taxon>
        <taxon>Odontoceti</taxon>
        <taxon>Delphinidae</taxon>
        <taxon>Sousa</taxon>
    </lineage>
</organism>
<gene>
    <name evidence="6" type="ORF">DBR06_SOUSAS399010001</name>
</gene>
<dbReference type="SUPFAM" id="SSF56436">
    <property type="entry name" value="C-type lectin-like"/>
    <property type="match status" value="1"/>
</dbReference>
<comment type="caution">
    <text evidence="6">The sequence shown here is derived from an EMBL/GenBank/DDBJ whole genome shotgun (WGS) entry which is preliminary data.</text>
</comment>
<dbReference type="GO" id="GO:0002223">
    <property type="term" value="P:stimulatory C-type lectin receptor signaling pathway"/>
    <property type="evidence" value="ECO:0007669"/>
    <property type="project" value="TreeGrafter"/>
</dbReference>
<keyword evidence="3" id="KW-0735">Signal-anchor</keyword>
<proteinExistence type="predicted"/>
<dbReference type="Proteomes" id="UP000295264">
    <property type="component" value="Unassembled WGS sequence"/>
</dbReference>
<evidence type="ECO:0000256" key="2">
    <source>
        <dbReference type="ARBA" id="ARBA00022692"/>
    </source>
</evidence>